<organism evidence="9 10">
    <name type="scientific">Heterodera trifolii</name>
    <dbReference type="NCBI Taxonomy" id="157864"/>
    <lineage>
        <taxon>Eukaryota</taxon>
        <taxon>Metazoa</taxon>
        <taxon>Ecdysozoa</taxon>
        <taxon>Nematoda</taxon>
        <taxon>Chromadorea</taxon>
        <taxon>Rhabditida</taxon>
        <taxon>Tylenchina</taxon>
        <taxon>Tylenchomorpha</taxon>
        <taxon>Tylenchoidea</taxon>
        <taxon>Heteroderidae</taxon>
        <taxon>Heteroderinae</taxon>
        <taxon>Heterodera</taxon>
    </lineage>
</organism>
<sequence length="229" mass="25947">MINRGEAIDDWTVQRASERSIKAEEQQRKAGPVEQQSPINFELPALKRRALDKFPLCLSKYKKSLPGTFKNTGTTIKFMPNPPETAWPEMSCHLFSQGFRFVGCHFHWSQQNQVRTGSSGSFPKAGRYSNDGQHKENGVFKGRDRHHDHTLSLKWPANSCEEVPSSSHLENVASSFIRYQGSLTTDPYTEGVIWTMFTDQLVITEEQSVGLPTKVQLGNFLDKFLKILG</sequence>
<dbReference type="Gene3D" id="3.10.200.10">
    <property type="entry name" value="Alpha carbonic anhydrase"/>
    <property type="match status" value="2"/>
</dbReference>
<evidence type="ECO:0000313" key="10">
    <source>
        <dbReference type="Proteomes" id="UP001620626"/>
    </source>
</evidence>
<keyword evidence="10" id="KW-1185">Reference proteome</keyword>
<accession>A0ABD2IK18</accession>
<proteinExistence type="inferred from homology"/>
<reference evidence="9 10" key="1">
    <citation type="submission" date="2024-10" db="EMBL/GenBank/DDBJ databases">
        <authorList>
            <person name="Kim D."/>
        </authorList>
    </citation>
    <scope>NUCLEOTIDE SEQUENCE [LARGE SCALE GENOMIC DNA]</scope>
    <source>
        <strain evidence="9">BH-2024</strain>
    </source>
</reference>
<protein>
    <recommendedName>
        <fullName evidence="2">carbonic anhydrase</fullName>
        <ecNumber evidence="2">4.2.1.1</ecNumber>
    </recommendedName>
</protein>
<keyword evidence="5" id="KW-0456">Lyase</keyword>
<feature type="domain" description="Alpha-carbonic anhydrase" evidence="8">
    <location>
        <begin position="9"/>
        <end position="229"/>
    </location>
</feature>
<dbReference type="SMART" id="SM01057">
    <property type="entry name" value="Carb_anhydrase"/>
    <property type="match status" value="1"/>
</dbReference>
<keyword evidence="4" id="KW-0862">Zinc</keyword>
<evidence type="ECO:0000256" key="6">
    <source>
        <dbReference type="ARBA" id="ARBA00048348"/>
    </source>
</evidence>
<comment type="similarity">
    <text evidence="1">Belongs to the alpha-carbonic anhydrase family.</text>
</comment>
<dbReference type="InterPro" id="IPR001148">
    <property type="entry name" value="CA_dom"/>
</dbReference>
<dbReference type="AlphaFoldDB" id="A0ABD2IK18"/>
<dbReference type="SUPFAM" id="SSF51069">
    <property type="entry name" value="Carbonic anhydrase"/>
    <property type="match status" value="1"/>
</dbReference>
<dbReference type="GO" id="GO:0046872">
    <property type="term" value="F:metal ion binding"/>
    <property type="evidence" value="ECO:0007669"/>
    <property type="project" value="UniProtKB-KW"/>
</dbReference>
<dbReference type="PROSITE" id="PS51144">
    <property type="entry name" value="ALPHA_CA_2"/>
    <property type="match status" value="1"/>
</dbReference>
<dbReference type="EMBL" id="JBICBT010001180">
    <property type="protein sequence ID" value="KAL3079596.1"/>
    <property type="molecule type" value="Genomic_DNA"/>
</dbReference>
<feature type="compositionally biased region" description="Basic and acidic residues" evidence="7">
    <location>
        <begin position="132"/>
        <end position="143"/>
    </location>
</feature>
<keyword evidence="3" id="KW-0479">Metal-binding</keyword>
<evidence type="ECO:0000259" key="8">
    <source>
        <dbReference type="PROSITE" id="PS51144"/>
    </source>
</evidence>
<evidence type="ECO:0000256" key="1">
    <source>
        <dbReference type="ARBA" id="ARBA00010718"/>
    </source>
</evidence>
<evidence type="ECO:0000313" key="9">
    <source>
        <dbReference type="EMBL" id="KAL3079596.1"/>
    </source>
</evidence>
<dbReference type="InterPro" id="IPR023561">
    <property type="entry name" value="Carbonic_anhydrase_a-class"/>
</dbReference>
<dbReference type="Proteomes" id="UP001620626">
    <property type="component" value="Unassembled WGS sequence"/>
</dbReference>
<dbReference type="PANTHER" id="PTHR18952:SF265">
    <property type="entry name" value="CARBONIC ANHYDRASE"/>
    <property type="match status" value="1"/>
</dbReference>
<comment type="caution">
    <text evidence="9">The sequence shown here is derived from an EMBL/GenBank/DDBJ whole genome shotgun (WGS) entry which is preliminary data.</text>
</comment>
<name>A0ABD2IK18_9BILA</name>
<dbReference type="Pfam" id="PF00194">
    <property type="entry name" value="Carb_anhydrase"/>
    <property type="match status" value="2"/>
</dbReference>
<evidence type="ECO:0000256" key="3">
    <source>
        <dbReference type="ARBA" id="ARBA00022723"/>
    </source>
</evidence>
<evidence type="ECO:0000256" key="2">
    <source>
        <dbReference type="ARBA" id="ARBA00012925"/>
    </source>
</evidence>
<evidence type="ECO:0000256" key="5">
    <source>
        <dbReference type="ARBA" id="ARBA00023239"/>
    </source>
</evidence>
<comment type="catalytic activity">
    <reaction evidence="6">
        <text>hydrogencarbonate + H(+) = CO2 + H2O</text>
        <dbReference type="Rhea" id="RHEA:10748"/>
        <dbReference type="ChEBI" id="CHEBI:15377"/>
        <dbReference type="ChEBI" id="CHEBI:15378"/>
        <dbReference type="ChEBI" id="CHEBI:16526"/>
        <dbReference type="ChEBI" id="CHEBI:17544"/>
        <dbReference type="EC" id="4.2.1.1"/>
    </reaction>
</comment>
<gene>
    <name evidence="9" type="ORF">niasHT_037158</name>
</gene>
<dbReference type="PANTHER" id="PTHR18952">
    <property type="entry name" value="CARBONIC ANHYDRASE"/>
    <property type="match status" value="1"/>
</dbReference>
<dbReference type="EC" id="4.2.1.1" evidence="2"/>
<evidence type="ECO:0000256" key="4">
    <source>
        <dbReference type="ARBA" id="ARBA00022833"/>
    </source>
</evidence>
<feature type="region of interest" description="Disordered" evidence="7">
    <location>
        <begin position="115"/>
        <end position="143"/>
    </location>
</feature>
<evidence type="ECO:0000256" key="7">
    <source>
        <dbReference type="SAM" id="MobiDB-lite"/>
    </source>
</evidence>
<dbReference type="GO" id="GO:0004089">
    <property type="term" value="F:carbonate dehydratase activity"/>
    <property type="evidence" value="ECO:0007669"/>
    <property type="project" value="UniProtKB-EC"/>
</dbReference>
<dbReference type="InterPro" id="IPR036398">
    <property type="entry name" value="CA_dom_sf"/>
</dbReference>